<dbReference type="OrthoDB" id="4338214at2"/>
<protein>
    <submittedName>
        <fullName evidence="1">Uncharacterized protein</fullName>
    </submittedName>
</protein>
<dbReference type="RefSeq" id="WP_135338279.1">
    <property type="nucleotide sequence ID" value="NZ_JBHLTX010000058.1"/>
</dbReference>
<dbReference type="AlphaFoldDB" id="A0A4Z0HCG1"/>
<organism evidence="1 2">
    <name type="scientific">Streptomyces palmae</name>
    <dbReference type="NCBI Taxonomy" id="1701085"/>
    <lineage>
        <taxon>Bacteria</taxon>
        <taxon>Bacillati</taxon>
        <taxon>Actinomycetota</taxon>
        <taxon>Actinomycetes</taxon>
        <taxon>Kitasatosporales</taxon>
        <taxon>Streptomycetaceae</taxon>
        <taxon>Streptomyces</taxon>
    </lineage>
</organism>
<accession>A0A4Z0HCG1</accession>
<evidence type="ECO:0000313" key="1">
    <source>
        <dbReference type="EMBL" id="TGB14594.1"/>
    </source>
</evidence>
<dbReference type="EMBL" id="SRID01000049">
    <property type="protein sequence ID" value="TGB14594.1"/>
    <property type="molecule type" value="Genomic_DNA"/>
</dbReference>
<comment type="caution">
    <text evidence="1">The sequence shown here is derived from an EMBL/GenBank/DDBJ whole genome shotgun (WGS) entry which is preliminary data.</text>
</comment>
<gene>
    <name evidence="1" type="ORF">E4099_08125</name>
</gene>
<keyword evidence="2" id="KW-1185">Reference proteome</keyword>
<dbReference type="Proteomes" id="UP000297948">
    <property type="component" value="Unassembled WGS sequence"/>
</dbReference>
<proteinExistence type="predicted"/>
<reference evidence="1 2" key="1">
    <citation type="submission" date="2019-03" db="EMBL/GenBank/DDBJ databases">
        <authorList>
            <person name="Gonzalez-Pimentel J.L."/>
        </authorList>
    </citation>
    <scope>NUCLEOTIDE SEQUENCE [LARGE SCALE GENOMIC DNA]</scope>
    <source>
        <strain evidence="1 2">JCM 31289</strain>
    </source>
</reference>
<name>A0A4Z0HCG1_9ACTN</name>
<evidence type="ECO:0000313" key="2">
    <source>
        <dbReference type="Proteomes" id="UP000297948"/>
    </source>
</evidence>
<sequence>MNEGDQNVTRIGGSHIPRGYRTFHGPVGVHPREDAIHVITFTGSEESDLLHAAGAWMAEHLDAVLLGMNWVADYLSPHDIDVPGPPRHRLDITVDLSNERR</sequence>